<dbReference type="EMBL" id="VFIY01000004">
    <property type="protein sequence ID" value="TPD62755.1"/>
    <property type="molecule type" value="Genomic_DNA"/>
</dbReference>
<dbReference type="RefSeq" id="WP_139938005.1">
    <property type="nucleotide sequence ID" value="NZ_JBHSYP010000022.1"/>
</dbReference>
<reference evidence="3" key="1">
    <citation type="submission" date="2019-06" db="EMBL/GenBank/DDBJ databases">
        <title>The complete genome of Emcibacter congregatus ZYLT.</title>
        <authorList>
            <person name="Zhao Z."/>
        </authorList>
    </citation>
    <scope>NUCLEOTIDE SEQUENCE [LARGE SCALE GENOMIC DNA]</scope>
    <source>
        <strain evidence="3">MCCC 1A06723</strain>
    </source>
</reference>
<organism evidence="2 3">
    <name type="scientific">Emcibacter nanhaiensis</name>
    <dbReference type="NCBI Taxonomy" id="1505037"/>
    <lineage>
        <taxon>Bacteria</taxon>
        <taxon>Pseudomonadati</taxon>
        <taxon>Pseudomonadota</taxon>
        <taxon>Alphaproteobacteria</taxon>
        <taxon>Emcibacterales</taxon>
        <taxon>Emcibacteraceae</taxon>
        <taxon>Emcibacter</taxon>
    </lineage>
</organism>
<gene>
    <name evidence="2" type="ORF">FIV46_01365</name>
</gene>
<dbReference type="OrthoDB" id="7631220at2"/>
<name>A0A501PR77_9PROT</name>
<comment type="caution">
    <text evidence="2">The sequence shown here is derived from an EMBL/GenBank/DDBJ whole genome shotgun (WGS) entry which is preliminary data.</text>
</comment>
<keyword evidence="1" id="KW-0472">Membrane</keyword>
<dbReference type="Proteomes" id="UP000319148">
    <property type="component" value="Unassembled WGS sequence"/>
</dbReference>
<sequence>MDIVTTYSLLALSIALTVVANIMSRRPKEIGRAWTIPWNGLQFFFILLAILMVRHLMTLHGGPGSV</sequence>
<dbReference type="AlphaFoldDB" id="A0A501PR77"/>
<keyword evidence="3" id="KW-1185">Reference proteome</keyword>
<accession>A0A501PR77</accession>
<evidence type="ECO:0000313" key="2">
    <source>
        <dbReference type="EMBL" id="TPD62755.1"/>
    </source>
</evidence>
<protein>
    <submittedName>
        <fullName evidence="2">Uncharacterized protein</fullName>
    </submittedName>
</protein>
<feature type="transmembrane region" description="Helical" evidence="1">
    <location>
        <begin position="6"/>
        <end position="24"/>
    </location>
</feature>
<proteinExistence type="predicted"/>
<evidence type="ECO:0000313" key="3">
    <source>
        <dbReference type="Proteomes" id="UP000319148"/>
    </source>
</evidence>
<keyword evidence="1" id="KW-1133">Transmembrane helix</keyword>
<evidence type="ECO:0000256" key="1">
    <source>
        <dbReference type="SAM" id="Phobius"/>
    </source>
</evidence>
<keyword evidence="1" id="KW-0812">Transmembrane</keyword>
<feature type="transmembrane region" description="Helical" evidence="1">
    <location>
        <begin position="36"/>
        <end position="57"/>
    </location>
</feature>